<name>A0A8X6HVI0_TRICU</name>
<keyword evidence="2" id="KW-1185">Reference proteome</keyword>
<dbReference type="EMBL" id="BMAO01024173">
    <property type="protein sequence ID" value="GFQ93564.1"/>
    <property type="molecule type" value="Genomic_DNA"/>
</dbReference>
<evidence type="ECO:0000313" key="2">
    <source>
        <dbReference type="Proteomes" id="UP000887116"/>
    </source>
</evidence>
<evidence type="ECO:0008006" key="3">
    <source>
        <dbReference type="Google" id="ProtNLM"/>
    </source>
</evidence>
<dbReference type="OrthoDB" id="6432781at2759"/>
<reference evidence="1" key="1">
    <citation type="submission" date="2020-07" db="EMBL/GenBank/DDBJ databases">
        <title>Multicomponent nature underlies the extraordinary mechanical properties of spider dragline silk.</title>
        <authorList>
            <person name="Kono N."/>
            <person name="Nakamura H."/>
            <person name="Mori M."/>
            <person name="Yoshida Y."/>
            <person name="Ohtoshi R."/>
            <person name="Malay A.D."/>
            <person name="Moran D.A.P."/>
            <person name="Tomita M."/>
            <person name="Numata K."/>
            <person name="Arakawa K."/>
        </authorList>
    </citation>
    <scope>NUCLEOTIDE SEQUENCE</scope>
</reference>
<evidence type="ECO:0000313" key="1">
    <source>
        <dbReference type="EMBL" id="GFQ93564.1"/>
    </source>
</evidence>
<gene>
    <name evidence="1" type="primary">AVEN_55318_1</name>
    <name evidence="1" type="ORF">TNCT_476341</name>
</gene>
<protein>
    <recommendedName>
        <fullName evidence="3">Reverse transcriptase</fullName>
    </recommendedName>
</protein>
<comment type="caution">
    <text evidence="1">The sequence shown here is derived from an EMBL/GenBank/DDBJ whole genome shotgun (WGS) entry which is preliminary data.</text>
</comment>
<dbReference type="Proteomes" id="UP000887116">
    <property type="component" value="Unassembled WGS sequence"/>
</dbReference>
<accession>A0A8X6HVI0</accession>
<organism evidence="1 2">
    <name type="scientific">Trichonephila clavata</name>
    <name type="common">Joro spider</name>
    <name type="synonym">Nephila clavata</name>
    <dbReference type="NCBI Taxonomy" id="2740835"/>
    <lineage>
        <taxon>Eukaryota</taxon>
        <taxon>Metazoa</taxon>
        <taxon>Ecdysozoa</taxon>
        <taxon>Arthropoda</taxon>
        <taxon>Chelicerata</taxon>
        <taxon>Arachnida</taxon>
        <taxon>Araneae</taxon>
        <taxon>Araneomorphae</taxon>
        <taxon>Entelegynae</taxon>
        <taxon>Araneoidea</taxon>
        <taxon>Nephilidae</taxon>
        <taxon>Trichonephila</taxon>
    </lineage>
</organism>
<dbReference type="AlphaFoldDB" id="A0A8X6HVI0"/>
<proteinExistence type="predicted"/>
<sequence length="279" mass="31709">MAPASSHFLFDGKYTRFADWRFVHKARLNLVPLNSNKNGPLPADRNCRRCGKWVETLPHVLNHCTSYSAAWQMRHNAVLARIETAIAYRGTILSENQAIGPNHLRPDLVAEIDGTIYIVDVTVPFENRRDAFRLARERKTNKYQELIPFYKNQGYQDVQIVPIVVGSLGAWDPENDLFLKKVATRSYLAVLRKLCVSECIRWSRDIYVQHLTGAQQYSTTNNNAIPLELPSTTEAIDNNDNSQVITTTDSQDNRDTCTTQISQHCQESSPTMEANIVDL</sequence>